<dbReference type="Pfam" id="PF07690">
    <property type="entry name" value="MFS_1"/>
    <property type="match status" value="1"/>
</dbReference>
<dbReference type="Gene3D" id="1.20.1250.20">
    <property type="entry name" value="MFS general substrate transporter like domains"/>
    <property type="match status" value="2"/>
</dbReference>
<dbReference type="VEuPathDB" id="FungiDB:C5L36_0C04410"/>
<keyword evidence="5 7" id="KW-0472">Membrane</keyword>
<reference evidence="9" key="1">
    <citation type="journal article" date="2017" name="Genome Announc.">
        <title>Genome sequences of Cyberlindnera fabianii 65, Pichia kudriavzevii 129, and Saccharomyces cerevisiae 131 isolated from fermented masau fruits in Zimbabwe.</title>
        <authorList>
            <person name="van Rijswijck I.M.H."/>
            <person name="Derks M.F.L."/>
            <person name="Abee T."/>
            <person name="de Ridder D."/>
            <person name="Smid E.J."/>
        </authorList>
    </citation>
    <scope>NUCLEOTIDE SEQUENCE [LARGE SCALE GENOMIC DNA]</scope>
    <source>
        <strain evidence="9">129</strain>
    </source>
</reference>
<feature type="transmembrane region" description="Helical" evidence="7">
    <location>
        <begin position="431"/>
        <end position="453"/>
    </location>
</feature>
<dbReference type="SUPFAM" id="SSF103473">
    <property type="entry name" value="MFS general substrate transporter"/>
    <property type="match status" value="1"/>
</dbReference>
<keyword evidence="3 7" id="KW-0812">Transmembrane</keyword>
<dbReference type="GO" id="GO:0016020">
    <property type="term" value="C:membrane"/>
    <property type="evidence" value="ECO:0007669"/>
    <property type="project" value="UniProtKB-SubCell"/>
</dbReference>
<feature type="transmembrane region" description="Helical" evidence="7">
    <location>
        <begin position="372"/>
        <end position="391"/>
    </location>
</feature>
<dbReference type="Proteomes" id="UP000189274">
    <property type="component" value="Unassembled WGS sequence"/>
</dbReference>
<feature type="transmembrane region" description="Helical" evidence="7">
    <location>
        <begin position="141"/>
        <end position="163"/>
    </location>
</feature>
<dbReference type="GO" id="GO:0022857">
    <property type="term" value="F:transmembrane transporter activity"/>
    <property type="evidence" value="ECO:0007669"/>
    <property type="project" value="InterPro"/>
</dbReference>
<gene>
    <name evidence="8" type="ORF">BOH78_5212</name>
</gene>
<comment type="similarity">
    <text evidence="6">Belongs to the major facilitator superfamily. Allantoate permease family.</text>
</comment>
<proteinExistence type="inferred from homology"/>
<feature type="transmembrane region" description="Helical" evidence="7">
    <location>
        <begin position="344"/>
        <end position="366"/>
    </location>
</feature>
<evidence type="ECO:0000256" key="5">
    <source>
        <dbReference type="ARBA" id="ARBA00023136"/>
    </source>
</evidence>
<dbReference type="PANTHER" id="PTHR43791:SF1">
    <property type="entry name" value="ALLANTOATE PERMEASE"/>
    <property type="match status" value="1"/>
</dbReference>
<feature type="transmembrane region" description="Helical" evidence="7">
    <location>
        <begin position="465"/>
        <end position="483"/>
    </location>
</feature>
<dbReference type="InterPro" id="IPR011701">
    <property type="entry name" value="MFS"/>
</dbReference>
<evidence type="ECO:0000256" key="1">
    <source>
        <dbReference type="ARBA" id="ARBA00004141"/>
    </source>
</evidence>
<dbReference type="EMBL" id="MQVM01000111">
    <property type="protein sequence ID" value="ONH70446.1"/>
    <property type="molecule type" value="Genomic_DNA"/>
</dbReference>
<evidence type="ECO:0000256" key="7">
    <source>
        <dbReference type="SAM" id="Phobius"/>
    </source>
</evidence>
<evidence type="ECO:0000256" key="2">
    <source>
        <dbReference type="ARBA" id="ARBA00022448"/>
    </source>
</evidence>
<keyword evidence="2" id="KW-0813">Transport</keyword>
<protein>
    <submittedName>
        <fullName evidence="8">Allantoate permease</fullName>
    </submittedName>
</protein>
<name>A0A1V2LH98_PICKU</name>
<evidence type="ECO:0000256" key="4">
    <source>
        <dbReference type="ARBA" id="ARBA00022989"/>
    </source>
</evidence>
<evidence type="ECO:0000313" key="9">
    <source>
        <dbReference type="Proteomes" id="UP000189274"/>
    </source>
</evidence>
<accession>A0A1V2LH98</accession>
<dbReference type="CDD" id="cd17327">
    <property type="entry name" value="MFS_FEN2_like"/>
    <property type="match status" value="1"/>
</dbReference>
<comment type="caution">
    <text evidence="8">The sequence shown here is derived from an EMBL/GenBank/DDBJ whole genome shotgun (WGS) entry which is preliminary data.</text>
</comment>
<dbReference type="PANTHER" id="PTHR43791">
    <property type="entry name" value="PERMEASE-RELATED"/>
    <property type="match status" value="1"/>
</dbReference>
<dbReference type="InterPro" id="IPR036259">
    <property type="entry name" value="MFS_trans_sf"/>
</dbReference>
<feature type="transmembrane region" description="Helical" evidence="7">
    <location>
        <begin position="403"/>
        <end position="425"/>
    </location>
</feature>
<keyword evidence="4 7" id="KW-1133">Transmembrane helix</keyword>
<evidence type="ECO:0000313" key="8">
    <source>
        <dbReference type="EMBL" id="ONH70446.1"/>
    </source>
</evidence>
<evidence type="ECO:0000256" key="3">
    <source>
        <dbReference type="ARBA" id="ARBA00022692"/>
    </source>
</evidence>
<dbReference type="AlphaFoldDB" id="A0A1V2LH98"/>
<sequence length="526" mass="58806">MSDLEKEKDQSNVEITSTFSKNNLDPHAVLSHVVSIDGRVVDVTGDVDEAMKYAFDAEEVELTDEQARKLLFKIDIYLLPLICLLYSIQFMDKVSSSSASVMGLRTYYHMHGTQYSWVGSSFYLGYLILEIPMSMILQRFPVAKTIGIIVVIWGAILCLHAAASNYPGLITLRTLLGIFESGVTPAMVIITGQWYKAEEQFLRTAIWFACNGLGTILGSSIAYGLAIRMNSYSIEAFKVLFIVIGCMTISVGVMIFFHIPDLPVKAWFLNETEKKQVVLRIKSNQQGFGNKHFKLHQLKEALLDINTWIFFFWAIAADIPNGALTNFGNILLSDTFGYSATKSMLMNMPNGAVEIVGCILFAWTVRFFRHKLAVSLLTTIITLAGICMLAFAKQSPHSRLAGYYLVFIAPVATICALSCFTSNVAGHTKKITVNAIYLIGYCTGNLIGPQTFIAKQAPEYRGGQIAMVACYAIAVVLNGWVYYNYWSENKRRDSLLVEGKIDIPHIENIEFADLTDRENVTFRYHL</sequence>
<feature type="transmembrane region" description="Helical" evidence="7">
    <location>
        <begin position="108"/>
        <end position="129"/>
    </location>
</feature>
<feature type="transmembrane region" description="Helical" evidence="7">
    <location>
        <begin position="239"/>
        <end position="259"/>
    </location>
</feature>
<comment type="subcellular location">
    <subcellularLocation>
        <location evidence="1">Membrane</location>
        <topology evidence="1">Multi-pass membrane protein</topology>
    </subcellularLocation>
</comment>
<feature type="transmembrane region" description="Helical" evidence="7">
    <location>
        <begin position="205"/>
        <end position="227"/>
    </location>
</feature>
<dbReference type="FunFam" id="1.20.1250.20:FF:000064">
    <property type="entry name" value="MFS allantoate transporter"/>
    <property type="match status" value="1"/>
</dbReference>
<evidence type="ECO:0000256" key="6">
    <source>
        <dbReference type="ARBA" id="ARBA00037968"/>
    </source>
</evidence>
<organism evidence="8 9">
    <name type="scientific">Pichia kudriavzevii</name>
    <name type="common">Yeast</name>
    <name type="synonym">Issatchenkia orientalis</name>
    <dbReference type="NCBI Taxonomy" id="4909"/>
    <lineage>
        <taxon>Eukaryota</taxon>
        <taxon>Fungi</taxon>
        <taxon>Dikarya</taxon>
        <taxon>Ascomycota</taxon>
        <taxon>Saccharomycotina</taxon>
        <taxon>Pichiomycetes</taxon>
        <taxon>Pichiales</taxon>
        <taxon>Pichiaceae</taxon>
        <taxon>Pichia</taxon>
    </lineage>
</organism>